<dbReference type="RefSeq" id="XP_006817349.1">
    <property type="nucleotide sequence ID" value="XM_006817286.1"/>
</dbReference>
<evidence type="ECO:0000256" key="8">
    <source>
        <dbReference type="SAM" id="MobiDB-lite"/>
    </source>
</evidence>
<feature type="region of interest" description="Disordered" evidence="8">
    <location>
        <begin position="206"/>
        <end position="378"/>
    </location>
</feature>
<gene>
    <name evidence="11" type="primary">LOC102801601</name>
</gene>
<evidence type="ECO:0000256" key="4">
    <source>
        <dbReference type="ARBA" id="ARBA00022833"/>
    </source>
</evidence>
<sequence>MFIYNCNRLIKMYERVGPQLEGGVNCSGVLGIVDVPYLVLEPTHNKQDFADAKEYRHLLKSMGDHLEQYWKDLGIVQQGVTKFWENFGYISPLWKEPPSNDTKYLRKRAMQLPVTIQCDSCLKWRVLPFSASNLLNKDIPDYWVCEMNPDTSHNRCTAGEQKYITPLGQLKKEAKSSEDKKKGLLEEIRRREEKLQKLEKTTVVTLRNHLPSREPSPEVERLRKPNRPVGKASPVVSPRVIPNKEKTVSKPIGKASPVVNSSRSRPTLPKVDYSSSHPTRRTSTPSRKPEKIANTPTKIVNEKKIANTQKRKPAPVLEKVIPSDSESDDIPTKKKKNVETKDTQRKLEKNTIESSTEENMEIETDASCGSSDIDDNNE</sequence>
<keyword evidence="4" id="KW-0862">Zinc</keyword>
<protein>
    <submittedName>
        <fullName evidence="11">MORC family CW-type zinc finger protein 2-like</fullName>
    </submittedName>
</protein>
<keyword evidence="3" id="KW-0863">Zinc-finger</keyword>
<keyword evidence="6" id="KW-0539">Nucleus</keyword>
<feature type="compositionally biased region" description="Low complexity" evidence="8">
    <location>
        <begin position="274"/>
        <end position="286"/>
    </location>
</feature>
<dbReference type="InterPro" id="IPR011124">
    <property type="entry name" value="Znf_CW"/>
</dbReference>
<comment type="subcellular location">
    <subcellularLocation>
        <location evidence="1">Nucleus</location>
    </subcellularLocation>
</comment>
<dbReference type="PANTHER" id="PTHR23337">
    <property type="entry name" value="ZINC FINGER CW-TYPE COILED-COIL DOMAIN PROTEIN 1"/>
    <property type="match status" value="1"/>
</dbReference>
<dbReference type="Gene3D" id="3.30.40.100">
    <property type="match status" value="1"/>
</dbReference>
<evidence type="ECO:0000313" key="11">
    <source>
        <dbReference type="RefSeq" id="XP_006817349.1"/>
    </source>
</evidence>
<dbReference type="PANTHER" id="PTHR23337:SF3">
    <property type="entry name" value="MORC FAMILY CW-TYPE ZINC FINGER 2"/>
    <property type="match status" value="1"/>
</dbReference>
<dbReference type="GeneID" id="102801601"/>
<dbReference type="Pfam" id="PF17942">
    <property type="entry name" value="Morc6_S5"/>
    <property type="match status" value="1"/>
</dbReference>
<feature type="compositionally biased region" description="Acidic residues" evidence="8">
    <location>
        <begin position="355"/>
        <end position="364"/>
    </location>
</feature>
<feature type="compositionally biased region" description="Basic and acidic residues" evidence="8">
    <location>
        <begin position="337"/>
        <end position="351"/>
    </location>
</feature>
<keyword evidence="5 7" id="KW-0175">Coiled coil</keyword>
<reference evidence="11" key="1">
    <citation type="submission" date="2025-08" db="UniProtKB">
        <authorList>
            <consortium name="RefSeq"/>
        </authorList>
    </citation>
    <scope>IDENTIFICATION</scope>
    <source>
        <tissue evidence="11">Testes</tissue>
    </source>
</reference>
<dbReference type="InterPro" id="IPR041006">
    <property type="entry name" value="Morc_S5"/>
</dbReference>
<evidence type="ECO:0000256" key="6">
    <source>
        <dbReference type="ARBA" id="ARBA00023242"/>
    </source>
</evidence>
<name>A0ABM0MBF8_SACKO</name>
<feature type="domain" description="CW-type" evidence="9">
    <location>
        <begin position="109"/>
        <end position="164"/>
    </location>
</feature>
<feature type="coiled-coil region" evidence="7">
    <location>
        <begin position="167"/>
        <end position="201"/>
    </location>
</feature>
<feature type="compositionally biased region" description="Basic and acidic residues" evidence="8">
    <location>
        <begin position="211"/>
        <end position="223"/>
    </location>
</feature>
<proteinExistence type="predicted"/>
<feature type="non-terminal residue" evidence="11">
    <location>
        <position position="378"/>
    </location>
</feature>
<keyword evidence="2" id="KW-0479">Metal-binding</keyword>
<organism evidence="10 11">
    <name type="scientific">Saccoglossus kowalevskii</name>
    <name type="common">Acorn worm</name>
    <dbReference type="NCBI Taxonomy" id="10224"/>
    <lineage>
        <taxon>Eukaryota</taxon>
        <taxon>Metazoa</taxon>
        <taxon>Hemichordata</taxon>
        <taxon>Enteropneusta</taxon>
        <taxon>Harrimaniidae</taxon>
        <taxon>Saccoglossus</taxon>
    </lineage>
</organism>
<evidence type="ECO:0000259" key="9">
    <source>
        <dbReference type="PROSITE" id="PS51050"/>
    </source>
</evidence>
<evidence type="ECO:0000256" key="1">
    <source>
        <dbReference type="ARBA" id="ARBA00004123"/>
    </source>
</evidence>
<dbReference type="Pfam" id="PF07496">
    <property type="entry name" value="zf-CW"/>
    <property type="match status" value="1"/>
</dbReference>
<keyword evidence="10" id="KW-1185">Reference proteome</keyword>
<evidence type="ECO:0000313" key="10">
    <source>
        <dbReference type="Proteomes" id="UP000694865"/>
    </source>
</evidence>
<evidence type="ECO:0000256" key="7">
    <source>
        <dbReference type="SAM" id="Coils"/>
    </source>
</evidence>
<accession>A0ABM0MBF8</accession>
<evidence type="ECO:0000256" key="5">
    <source>
        <dbReference type="ARBA" id="ARBA00023054"/>
    </source>
</evidence>
<evidence type="ECO:0000256" key="3">
    <source>
        <dbReference type="ARBA" id="ARBA00022771"/>
    </source>
</evidence>
<dbReference type="Proteomes" id="UP000694865">
    <property type="component" value="Unplaced"/>
</dbReference>
<evidence type="ECO:0000256" key="2">
    <source>
        <dbReference type="ARBA" id="ARBA00022723"/>
    </source>
</evidence>
<dbReference type="PROSITE" id="PS51050">
    <property type="entry name" value="ZF_CW"/>
    <property type="match status" value="1"/>
</dbReference>